<keyword evidence="2" id="KW-1185">Reference proteome</keyword>
<protein>
    <submittedName>
        <fullName evidence="1">Uncharacterized protein</fullName>
    </submittedName>
</protein>
<reference evidence="2" key="1">
    <citation type="journal article" date="2019" name="Int. J. Syst. Evol. Microbiol.">
        <title>The Global Catalogue of Microorganisms (GCM) 10K type strain sequencing project: providing services to taxonomists for standard genome sequencing and annotation.</title>
        <authorList>
            <consortium name="The Broad Institute Genomics Platform"/>
            <consortium name="The Broad Institute Genome Sequencing Center for Infectious Disease"/>
            <person name="Wu L."/>
            <person name="Ma J."/>
        </authorList>
    </citation>
    <scope>NUCLEOTIDE SEQUENCE [LARGE SCALE GENOMIC DNA]</scope>
    <source>
        <strain evidence="2">KCTC 42986</strain>
    </source>
</reference>
<comment type="caution">
    <text evidence="1">The sequence shown here is derived from an EMBL/GenBank/DDBJ whole genome shotgun (WGS) entry which is preliminary data.</text>
</comment>
<proteinExistence type="predicted"/>
<gene>
    <name evidence="1" type="ORF">ACFOFO_20660</name>
</gene>
<name>A0ABV7F5Z1_9BURK</name>
<sequence>MNSDERIVRIEQAQSCDQLHAAMAGYYDEAIRAHANLQFCAGLKACLEKGCENYMHALEDVKQWSPYDGDDYQEVKRVLDAAGKCQVSLECGGSNGHLTFQPRSTGQ</sequence>
<evidence type="ECO:0000313" key="1">
    <source>
        <dbReference type="EMBL" id="MFC3110345.1"/>
    </source>
</evidence>
<evidence type="ECO:0000313" key="2">
    <source>
        <dbReference type="Proteomes" id="UP001595530"/>
    </source>
</evidence>
<dbReference type="EMBL" id="JBHRTP010000074">
    <property type="protein sequence ID" value="MFC3110345.1"/>
    <property type="molecule type" value="Genomic_DNA"/>
</dbReference>
<organism evidence="1 2">
    <name type="scientific">Undibacterium arcticum</name>
    <dbReference type="NCBI Taxonomy" id="1762892"/>
    <lineage>
        <taxon>Bacteria</taxon>
        <taxon>Pseudomonadati</taxon>
        <taxon>Pseudomonadota</taxon>
        <taxon>Betaproteobacteria</taxon>
        <taxon>Burkholderiales</taxon>
        <taxon>Oxalobacteraceae</taxon>
        <taxon>Undibacterium</taxon>
    </lineage>
</organism>
<dbReference type="RefSeq" id="WP_390329747.1">
    <property type="nucleotide sequence ID" value="NZ_JBHRTP010000074.1"/>
</dbReference>
<dbReference type="Proteomes" id="UP001595530">
    <property type="component" value="Unassembled WGS sequence"/>
</dbReference>
<accession>A0ABV7F5Z1</accession>